<dbReference type="Proteomes" id="UP001596501">
    <property type="component" value="Unassembled WGS sequence"/>
</dbReference>
<accession>A0ABW2QHR7</accession>
<dbReference type="Pfam" id="PF01522">
    <property type="entry name" value="Polysacc_deac_1"/>
    <property type="match status" value="1"/>
</dbReference>
<evidence type="ECO:0000313" key="2">
    <source>
        <dbReference type="EMBL" id="MFC7408073.1"/>
    </source>
</evidence>
<dbReference type="InterPro" id="IPR011330">
    <property type="entry name" value="Glyco_hydro/deAcase_b/a-brl"/>
</dbReference>
<dbReference type="PROSITE" id="PS51677">
    <property type="entry name" value="NODB"/>
    <property type="match status" value="1"/>
</dbReference>
<gene>
    <name evidence="2" type="ORF">ACFQPB_04310</name>
</gene>
<organism evidence="2 3">
    <name type="scientific">Hydrogenophaga atypica</name>
    <dbReference type="NCBI Taxonomy" id="249409"/>
    <lineage>
        <taxon>Bacteria</taxon>
        <taxon>Pseudomonadati</taxon>
        <taxon>Pseudomonadota</taxon>
        <taxon>Betaproteobacteria</taxon>
        <taxon>Burkholderiales</taxon>
        <taxon>Comamonadaceae</taxon>
        <taxon>Hydrogenophaga</taxon>
    </lineage>
</organism>
<evidence type="ECO:0000259" key="1">
    <source>
        <dbReference type="PROSITE" id="PS51677"/>
    </source>
</evidence>
<dbReference type="PANTHER" id="PTHR43123:SF4">
    <property type="entry name" value="POLYSACCHARIDE DEACETYLASE"/>
    <property type="match status" value="1"/>
</dbReference>
<feature type="domain" description="NodB homology" evidence="1">
    <location>
        <begin position="76"/>
        <end position="296"/>
    </location>
</feature>
<protein>
    <submittedName>
        <fullName evidence="2">Polysaccharide deacetylase family protein</fullName>
    </submittedName>
</protein>
<comment type="caution">
    <text evidence="2">The sequence shown here is derived from an EMBL/GenBank/DDBJ whole genome shotgun (WGS) entry which is preliminary data.</text>
</comment>
<dbReference type="Gene3D" id="3.20.20.370">
    <property type="entry name" value="Glycoside hydrolase/deacetylase"/>
    <property type="match status" value="1"/>
</dbReference>
<dbReference type="SUPFAM" id="SSF88713">
    <property type="entry name" value="Glycoside hydrolase/deacetylase"/>
    <property type="match status" value="1"/>
</dbReference>
<dbReference type="PANTHER" id="PTHR43123">
    <property type="entry name" value="POLYSACCHARIDE DEACETYLASE-RELATED"/>
    <property type="match status" value="1"/>
</dbReference>
<proteinExistence type="predicted"/>
<dbReference type="RefSeq" id="WP_382220033.1">
    <property type="nucleotide sequence ID" value="NZ_JBHTCA010000002.1"/>
</dbReference>
<evidence type="ECO:0000313" key="3">
    <source>
        <dbReference type="Proteomes" id="UP001596501"/>
    </source>
</evidence>
<dbReference type="CDD" id="cd10979">
    <property type="entry name" value="CE4_PuuE_like"/>
    <property type="match status" value="1"/>
</dbReference>
<sequence>MSAVLPNDYLEYPLRRHGMDHERYDWSMLPRRAPVRWPGGARIALWVVPALEWFPLDMKGQPFKPPGAMQTAYPDLRHYTLRDYGNRVGIFRIMQALERHGIPATAAVNAAVAVRYPSLIEACVQRGWEIIGNGLDMDHLHHGGLDPEQERAWIAQTLDILNRATGQKVRGWLSPAKSESFKTPDLLAQAGLDYLCDWVNDDMPYAMRTEHGPLVAMPHPIDIDDTTILVQNHHTEDDFRDALIDQFDLLYREASEDNGRVMAISLHPWVIGQPYRIGALEEALAHIMRHRGVWATTGSQILDAWRAAQPQT</sequence>
<dbReference type="EMBL" id="JBHTCA010000002">
    <property type="protein sequence ID" value="MFC7408073.1"/>
    <property type="molecule type" value="Genomic_DNA"/>
</dbReference>
<reference evidence="3" key="1">
    <citation type="journal article" date="2019" name="Int. J. Syst. Evol. Microbiol.">
        <title>The Global Catalogue of Microorganisms (GCM) 10K type strain sequencing project: providing services to taxonomists for standard genome sequencing and annotation.</title>
        <authorList>
            <consortium name="The Broad Institute Genomics Platform"/>
            <consortium name="The Broad Institute Genome Sequencing Center for Infectious Disease"/>
            <person name="Wu L."/>
            <person name="Ma J."/>
        </authorList>
    </citation>
    <scope>NUCLEOTIDE SEQUENCE [LARGE SCALE GENOMIC DNA]</scope>
    <source>
        <strain evidence="3">CGMCC 1.12371</strain>
    </source>
</reference>
<dbReference type="InterPro" id="IPR002509">
    <property type="entry name" value="NODB_dom"/>
</dbReference>
<keyword evidence="3" id="KW-1185">Reference proteome</keyword>
<name>A0ABW2QHR7_9BURK</name>